<reference evidence="2 3" key="1">
    <citation type="submission" date="2019-03" db="EMBL/GenBank/DDBJ databases">
        <title>First draft genome of Liparis tanakae, snailfish: a comprehensive survey of snailfish specific genes.</title>
        <authorList>
            <person name="Kim W."/>
            <person name="Song I."/>
            <person name="Jeong J.-H."/>
            <person name="Kim D."/>
            <person name="Kim S."/>
            <person name="Ryu S."/>
            <person name="Song J.Y."/>
            <person name="Lee S.K."/>
        </authorList>
    </citation>
    <scope>NUCLEOTIDE SEQUENCE [LARGE SCALE GENOMIC DNA]</scope>
    <source>
        <tissue evidence="2">Muscle</tissue>
    </source>
</reference>
<evidence type="ECO:0000256" key="1">
    <source>
        <dbReference type="SAM" id="MobiDB-lite"/>
    </source>
</evidence>
<feature type="region of interest" description="Disordered" evidence="1">
    <location>
        <begin position="25"/>
        <end position="45"/>
    </location>
</feature>
<evidence type="ECO:0000313" key="3">
    <source>
        <dbReference type="Proteomes" id="UP000314294"/>
    </source>
</evidence>
<proteinExistence type="predicted"/>
<feature type="compositionally biased region" description="Polar residues" evidence="1">
    <location>
        <begin position="36"/>
        <end position="45"/>
    </location>
</feature>
<protein>
    <submittedName>
        <fullName evidence="2">Uncharacterized protein</fullName>
    </submittedName>
</protein>
<name>A0A4Z2GMI6_9TELE</name>
<dbReference type="EMBL" id="SRLO01000503">
    <property type="protein sequence ID" value="TNN53872.1"/>
    <property type="molecule type" value="Genomic_DNA"/>
</dbReference>
<organism evidence="2 3">
    <name type="scientific">Liparis tanakae</name>
    <name type="common">Tanaka's snailfish</name>
    <dbReference type="NCBI Taxonomy" id="230148"/>
    <lineage>
        <taxon>Eukaryota</taxon>
        <taxon>Metazoa</taxon>
        <taxon>Chordata</taxon>
        <taxon>Craniata</taxon>
        <taxon>Vertebrata</taxon>
        <taxon>Euteleostomi</taxon>
        <taxon>Actinopterygii</taxon>
        <taxon>Neopterygii</taxon>
        <taxon>Teleostei</taxon>
        <taxon>Neoteleostei</taxon>
        <taxon>Acanthomorphata</taxon>
        <taxon>Eupercaria</taxon>
        <taxon>Perciformes</taxon>
        <taxon>Cottioidei</taxon>
        <taxon>Cottales</taxon>
        <taxon>Liparidae</taxon>
        <taxon>Liparis</taxon>
    </lineage>
</organism>
<comment type="caution">
    <text evidence="2">The sequence shown here is derived from an EMBL/GenBank/DDBJ whole genome shotgun (WGS) entry which is preliminary data.</text>
</comment>
<dbReference type="AlphaFoldDB" id="A0A4Z2GMI6"/>
<keyword evidence="3" id="KW-1185">Reference proteome</keyword>
<sequence length="97" mass="11024">MTTAVPTADRRQPLQRFLRVVRYRRLPSHPRPGTPKLSSRSSSNALRTIRPDVFLERRLHAPRSPAQFLKAPQRLALLMNSLSIAPSTCQKAPVWVT</sequence>
<evidence type="ECO:0000313" key="2">
    <source>
        <dbReference type="EMBL" id="TNN53872.1"/>
    </source>
</evidence>
<accession>A0A4Z2GMI6</accession>
<dbReference type="Proteomes" id="UP000314294">
    <property type="component" value="Unassembled WGS sequence"/>
</dbReference>
<gene>
    <name evidence="2" type="ORF">EYF80_035933</name>
</gene>